<comment type="caution">
    <text evidence="1">The sequence shown here is derived from an EMBL/GenBank/DDBJ whole genome shotgun (WGS) entry which is preliminary data.</text>
</comment>
<gene>
    <name evidence="1" type="ORF">S06H3_26052</name>
</gene>
<evidence type="ECO:0000313" key="1">
    <source>
        <dbReference type="EMBL" id="GAI26081.1"/>
    </source>
</evidence>
<dbReference type="AlphaFoldDB" id="X1N784"/>
<sequence length="63" mass="6829">MLTIDEAISKNKALEKDIRAKGLLTFADAILLGIEALKVFSELDPMFRVPPFGLLPGETPEGS</sequence>
<accession>X1N784</accession>
<reference evidence="1" key="1">
    <citation type="journal article" date="2014" name="Front. Microbiol.">
        <title>High frequency of phylogenetically diverse reductive dehalogenase-homologous genes in deep subseafloor sedimentary metagenomes.</title>
        <authorList>
            <person name="Kawai M."/>
            <person name="Futagami T."/>
            <person name="Toyoda A."/>
            <person name="Takaki Y."/>
            <person name="Nishi S."/>
            <person name="Hori S."/>
            <person name="Arai W."/>
            <person name="Tsubouchi T."/>
            <person name="Morono Y."/>
            <person name="Uchiyama I."/>
            <person name="Ito T."/>
            <person name="Fujiyama A."/>
            <person name="Inagaki F."/>
            <person name="Takami H."/>
        </authorList>
    </citation>
    <scope>NUCLEOTIDE SEQUENCE</scope>
    <source>
        <strain evidence="1">Expedition CK06-06</strain>
    </source>
</reference>
<organism evidence="1">
    <name type="scientific">marine sediment metagenome</name>
    <dbReference type="NCBI Taxonomy" id="412755"/>
    <lineage>
        <taxon>unclassified sequences</taxon>
        <taxon>metagenomes</taxon>
        <taxon>ecological metagenomes</taxon>
    </lineage>
</organism>
<protein>
    <submittedName>
        <fullName evidence="1">Uncharacterized protein</fullName>
    </submittedName>
</protein>
<proteinExistence type="predicted"/>
<name>X1N784_9ZZZZ</name>
<dbReference type="EMBL" id="BARV01015033">
    <property type="protein sequence ID" value="GAI26081.1"/>
    <property type="molecule type" value="Genomic_DNA"/>
</dbReference>